<dbReference type="GO" id="GO:0000976">
    <property type="term" value="F:transcription cis-regulatory region binding"/>
    <property type="evidence" value="ECO:0007669"/>
    <property type="project" value="TreeGrafter"/>
</dbReference>
<dbReference type="SUPFAM" id="SSF53850">
    <property type="entry name" value="Periplasmic binding protein-like II"/>
    <property type="match status" value="1"/>
</dbReference>
<name>A0A8J3MBQ5_9RHOB</name>
<evidence type="ECO:0000256" key="1">
    <source>
        <dbReference type="ARBA" id="ARBA00009437"/>
    </source>
</evidence>
<keyword evidence="3" id="KW-0238">DNA-binding</keyword>
<dbReference type="FunFam" id="1.10.10.10:FF:000001">
    <property type="entry name" value="LysR family transcriptional regulator"/>
    <property type="match status" value="1"/>
</dbReference>
<feature type="domain" description="HTH lysR-type" evidence="5">
    <location>
        <begin position="1"/>
        <end position="58"/>
    </location>
</feature>
<proteinExistence type="inferred from homology"/>
<dbReference type="InterPro" id="IPR036388">
    <property type="entry name" value="WH-like_DNA-bd_sf"/>
</dbReference>
<evidence type="ECO:0000256" key="4">
    <source>
        <dbReference type="ARBA" id="ARBA00023163"/>
    </source>
</evidence>
<keyword evidence="4" id="KW-0804">Transcription</keyword>
<reference evidence="6" key="1">
    <citation type="journal article" date="2014" name="Int. J. Syst. Evol. Microbiol.">
        <title>Complete genome sequence of Corynebacterium casei LMG S-19264T (=DSM 44701T), isolated from a smear-ripened cheese.</title>
        <authorList>
            <consortium name="US DOE Joint Genome Institute (JGI-PGF)"/>
            <person name="Walter F."/>
            <person name="Albersmeier A."/>
            <person name="Kalinowski J."/>
            <person name="Ruckert C."/>
        </authorList>
    </citation>
    <scope>NUCLEOTIDE SEQUENCE</scope>
    <source>
        <strain evidence="6">CGMCC 1.7081</strain>
    </source>
</reference>
<dbReference type="InterPro" id="IPR000847">
    <property type="entry name" value="LysR_HTH_N"/>
</dbReference>
<dbReference type="PANTHER" id="PTHR30126:SF40">
    <property type="entry name" value="HTH-TYPE TRANSCRIPTIONAL REGULATOR GLTR"/>
    <property type="match status" value="1"/>
</dbReference>
<dbReference type="PANTHER" id="PTHR30126">
    <property type="entry name" value="HTH-TYPE TRANSCRIPTIONAL REGULATOR"/>
    <property type="match status" value="1"/>
</dbReference>
<accession>A0A8J3MBQ5</accession>
<protein>
    <recommendedName>
        <fullName evidence="5">HTH lysR-type domain-containing protein</fullName>
    </recommendedName>
</protein>
<reference evidence="6" key="2">
    <citation type="submission" date="2020-09" db="EMBL/GenBank/DDBJ databases">
        <authorList>
            <person name="Sun Q."/>
            <person name="Zhou Y."/>
        </authorList>
    </citation>
    <scope>NUCLEOTIDE SEQUENCE</scope>
    <source>
        <strain evidence="6">CGMCC 1.7081</strain>
    </source>
</reference>
<dbReference type="Pfam" id="PF03466">
    <property type="entry name" value="LysR_substrate"/>
    <property type="match status" value="1"/>
</dbReference>
<dbReference type="AlphaFoldDB" id="A0A8J3MBQ5"/>
<dbReference type="PROSITE" id="PS50931">
    <property type="entry name" value="HTH_LYSR"/>
    <property type="match status" value="1"/>
</dbReference>
<evidence type="ECO:0000256" key="2">
    <source>
        <dbReference type="ARBA" id="ARBA00023015"/>
    </source>
</evidence>
<sequence>MNIEQLRDFLCVAERLNLTLAAAQRNTTQSNLSKRLRALEEYLGRLLIDRRSRPIRLTEAGEDFVPRARQILAEIDMFRGASTPWSPNEGGVSIVMPHSATVTIFPEFKERLSQALPGVYFAPRIANHDMAARMLTQSEVDLAIVTRHPQVPIDDDFAVFRCADIATEQLVIVEPIGAGEAALPLHVSHPLTYIGRIWQACRSDLPVTEEVPHGMAADIRAHCIAGRGRGVLPASLIEADVAAGRLATRSDTGGLGYRLSLFCAPRASRRARRVWSLAAEGQIAQSR</sequence>
<dbReference type="Gene3D" id="1.10.10.10">
    <property type="entry name" value="Winged helix-like DNA-binding domain superfamily/Winged helix DNA-binding domain"/>
    <property type="match status" value="1"/>
</dbReference>
<gene>
    <name evidence="6" type="ORF">GCM10010961_11610</name>
</gene>
<comment type="caution">
    <text evidence="6">The sequence shown here is derived from an EMBL/GenBank/DDBJ whole genome shotgun (WGS) entry which is preliminary data.</text>
</comment>
<dbReference type="SUPFAM" id="SSF46785">
    <property type="entry name" value="Winged helix' DNA-binding domain"/>
    <property type="match status" value="1"/>
</dbReference>
<dbReference type="RefSeq" id="WP_035366070.1">
    <property type="nucleotide sequence ID" value="NZ_BNAP01000003.1"/>
</dbReference>
<dbReference type="InterPro" id="IPR005119">
    <property type="entry name" value="LysR_subst-bd"/>
</dbReference>
<organism evidence="6 7">
    <name type="scientific">Pseudodonghicola xiamenensis</name>
    <dbReference type="NCBI Taxonomy" id="337702"/>
    <lineage>
        <taxon>Bacteria</taxon>
        <taxon>Pseudomonadati</taxon>
        <taxon>Pseudomonadota</taxon>
        <taxon>Alphaproteobacteria</taxon>
        <taxon>Rhodobacterales</taxon>
        <taxon>Paracoccaceae</taxon>
        <taxon>Pseudodonghicola</taxon>
    </lineage>
</organism>
<evidence type="ECO:0000313" key="6">
    <source>
        <dbReference type="EMBL" id="GHG84958.1"/>
    </source>
</evidence>
<evidence type="ECO:0000259" key="5">
    <source>
        <dbReference type="PROSITE" id="PS50931"/>
    </source>
</evidence>
<evidence type="ECO:0000313" key="7">
    <source>
        <dbReference type="Proteomes" id="UP000611500"/>
    </source>
</evidence>
<dbReference type="EMBL" id="BNAP01000003">
    <property type="protein sequence ID" value="GHG84958.1"/>
    <property type="molecule type" value="Genomic_DNA"/>
</dbReference>
<keyword evidence="7" id="KW-1185">Reference proteome</keyword>
<keyword evidence="2" id="KW-0805">Transcription regulation</keyword>
<dbReference type="Proteomes" id="UP000611500">
    <property type="component" value="Unassembled WGS sequence"/>
</dbReference>
<evidence type="ECO:0000256" key="3">
    <source>
        <dbReference type="ARBA" id="ARBA00023125"/>
    </source>
</evidence>
<dbReference type="Gene3D" id="3.40.190.10">
    <property type="entry name" value="Periplasmic binding protein-like II"/>
    <property type="match status" value="1"/>
</dbReference>
<dbReference type="GO" id="GO:0003700">
    <property type="term" value="F:DNA-binding transcription factor activity"/>
    <property type="evidence" value="ECO:0007669"/>
    <property type="project" value="InterPro"/>
</dbReference>
<dbReference type="InterPro" id="IPR036390">
    <property type="entry name" value="WH_DNA-bd_sf"/>
</dbReference>
<comment type="similarity">
    <text evidence="1">Belongs to the LysR transcriptional regulatory family.</text>
</comment>
<dbReference type="Pfam" id="PF00126">
    <property type="entry name" value="HTH_1"/>
    <property type="match status" value="1"/>
</dbReference>